<dbReference type="PANTHER" id="PTHR33925">
    <property type="entry name" value="PLASTID DIVISION PROTEIN CDP1, CHLOROPLASTIC-RELATED"/>
    <property type="match status" value="1"/>
</dbReference>
<dbReference type="InterPro" id="IPR058032">
    <property type="entry name" value="CDP1-like_a_solenoid_1"/>
</dbReference>
<dbReference type="PANTHER" id="PTHR33925:SF1">
    <property type="entry name" value="PROTEIN ACCUMULATION AND REPLICATION OF CHLOROPLASTS 6, CHLOROPLASTIC"/>
    <property type="match status" value="1"/>
</dbReference>
<evidence type="ECO:0000259" key="2">
    <source>
        <dbReference type="Pfam" id="PF13355"/>
    </source>
</evidence>
<dbReference type="InterPro" id="IPR057137">
    <property type="entry name" value="CDP1-like_a_solenoid_2"/>
</dbReference>
<evidence type="ECO:0000256" key="1">
    <source>
        <dbReference type="SAM" id="MobiDB-lite"/>
    </source>
</evidence>
<accession>A0A524RLC8</accession>
<dbReference type="AlphaFoldDB" id="A0A524RLC8"/>
<dbReference type="Proteomes" id="UP000317990">
    <property type="component" value="Unassembled WGS sequence"/>
</dbReference>
<evidence type="ECO:0000259" key="4">
    <source>
        <dbReference type="Pfam" id="PF25515"/>
    </source>
</evidence>
<comment type="caution">
    <text evidence="5">The sequence shown here is derived from an EMBL/GenBank/DDBJ whole genome shotgun (WGS) entry which is preliminary data.</text>
</comment>
<evidence type="ECO:0000313" key="6">
    <source>
        <dbReference type="Proteomes" id="UP000317990"/>
    </source>
</evidence>
<dbReference type="EMBL" id="SRMO01000084">
    <property type="protein sequence ID" value="TGG90874.1"/>
    <property type="molecule type" value="Genomic_DNA"/>
</dbReference>
<reference evidence="5 6" key="1">
    <citation type="journal article" date="2019" name="mSystems">
        <title>Life at home and on the roam: Genomic adaptions reflect the dual lifestyle of an intracellular, facultative symbiont.</title>
        <authorList>
            <person name="Burgsdorf I."/>
        </authorList>
    </citation>
    <scope>NUCLEOTIDE SEQUENCE [LARGE SCALE GENOMIC DNA]</scope>
    <source>
        <strain evidence="5">277cV</strain>
    </source>
</reference>
<feature type="region of interest" description="Disordered" evidence="1">
    <location>
        <begin position="468"/>
        <end position="497"/>
    </location>
</feature>
<gene>
    <name evidence="5" type="ORF">ERJ67_09120</name>
</gene>
<feature type="region of interest" description="Disordered" evidence="1">
    <location>
        <begin position="399"/>
        <end position="422"/>
    </location>
</feature>
<organism evidence="5 6">
    <name type="scientific">Aphanocapsa feldmannii 277cV</name>
    <dbReference type="NCBI Taxonomy" id="2507553"/>
    <lineage>
        <taxon>Bacteria</taxon>
        <taxon>Bacillati</taxon>
        <taxon>Cyanobacteriota</taxon>
        <taxon>Cyanophyceae</taxon>
        <taxon>Oscillatoriophycideae</taxon>
        <taxon>Chroococcales</taxon>
        <taxon>Microcystaceae</taxon>
        <taxon>Aphanocapsa</taxon>
    </lineage>
</organism>
<feature type="domain" description="Plastid division protein CDP1-like 1st alpha solenoid" evidence="4">
    <location>
        <begin position="85"/>
        <end position="227"/>
    </location>
</feature>
<dbReference type="InterPro" id="IPR044685">
    <property type="entry name" value="CPD1-like"/>
</dbReference>
<feature type="domain" description="Plastid division protein CDP1-like IMS" evidence="2">
    <location>
        <begin position="539"/>
        <end position="652"/>
    </location>
</feature>
<sequence length="658" mass="70241">MELAIDHFRLLGVSTSTACDMVLQVLRQRLEQPPGEGYSSETLKARAQLLRASADLLSDQTRRNSYEAELLAMGGEGASCVAALEIPSSLEAGGLILLLEASLAQEALDGALKALQPPQAPALGSGREADLTLLAATAARAAAGDLWHQRRYEQAAIVLQQAVSLLQKYPRQGERREQLQADLAQLLPYRVLDLLSRDLSVVDARQRGLELLDGLIAARGGLEGSAEGCPGAMTASAFQDFLKQIRSYMTVGEQIERFEDWARKGSPTADFLGAHALTSAGFSRHQPALIFQALERLTAMPTAGLEPELSCLQLLLGRTDLAQKTLDRCDSAQLAGWLVEPSGDRLADLCCCCRKWLSDQVLPGYRDVLVDADLDGYFADPAVQTFIQAEDRGQAPRQATVASHGQHLAAPVGSDTPPAGHAAAAAADAPGLDSAPVDLRAMAAATGLTVVVAVSLVAGRSWLLQRQPSSVATPAAGERPGADNPAGQSRPGQGLAKPAELDGTAALAATQIPPTDGVAGGQAAFAALQRADRLDERAAEQLVKAWLAAKAALLRGDGPLQPGLDAVATRELVAGVRRQVRDNRERQLILEVSTELRNVEIIDSSEESVTARINLSYRDRLLDRDGVEQQVTDLRDMTRDYVFTRPNGSWLLTDFYGV</sequence>
<dbReference type="Pfam" id="PF13355">
    <property type="entry name" value="ARC6-like_IMS"/>
    <property type="match status" value="1"/>
</dbReference>
<dbReference type="Pfam" id="PF23468">
    <property type="entry name" value="ARC6"/>
    <property type="match status" value="1"/>
</dbReference>
<dbReference type="Pfam" id="PF25515">
    <property type="entry name" value="Arm_PDR"/>
    <property type="match status" value="1"/>
</dbReference>
<feature type="domain" description="Plastid division protein CDP1-like 2nd alpha solenoid" evidence="3">
    <location>
        <begin position="248"/>
        <end position="402"/>
    </location>
</feature>
<protein>
    <submittedName>
        <fullName evidence="5">DUF4101 domain-containing protein</fullName>
    </submittedName>
</protein>
<dbReference type="InterPro" id="IPR025344">
    <property type="entry name" value="CDP1-like_IMS"/>
</dbReference>
<evidence type="ECO:0000313" key="5">
    <source>
        <dbReference type="EMBL" id="TGG90874.1"/>
    </source>
</evidence>
<evidence type="ECO:0000259" key="3">
    <source>
        <dbReference type="Pfam" id="PF23468"/>
    </source>
</evidence>
<name>A0A524RLC8_9CHRO</name>
<proteinExistence type="predicted"/>